<dbReference type="OrthoDB" id="7345320at2"/>
<accession>A0A1K1XX92</accession>
<dbReference type="InterPro" id="IPR015001">
    <property type="entry name" value="DUF1850"/>
</dbReference>
<feature type="signal peptide" evidence="1">
    <location>
        <begin position="1"/>
        <end position="19"/>
    </location>
</feature>
<evidence type="ECO:0000313" key="3">
    <source>
        <dbReference type="Proteomes" id="UP000182350"/>
    </source>
</evidence>
<feature type="chain" id="PRO_5012182377" description="DUF1850 domain-containing protein" evidence="1">
    <location>
        <begin position="20"/>
        <end position="156"/>
    </location>
</feature>
<keyword evidence="3" id="KW-1185">Reference proteome</keyword>
<reference evidence="2 3" key="1">
    <citation type="submission" date="2016-11" db="EMBL/GenBank/DDBJ databases">
        <authorList>
            <person name="Jaros S."/>
            <person name="Januszkiewicz K."/>
            <person name="Wedrychowicz H."/>
        </authorList>
    </citation>
    <scope>NUCLEOTIDE SEQUENCE [LARGE SCALE GENOMIC DNA]</scope>
    <source>
        <strain evidence="2 3">DSM 21637</strain>
    </source>
</reference>
<dbReference type="AlphaFoldDB" id="A0A1K1XX92"/>
<evidence type="ECO:0008006" key="4">
    <source>
        <dbReference type="Google" id="ProtNLM"/>
    </source>
</evidence>
<protein>
    <recommendedName>
        <fullName evidence="4">DUF1850 domain-containing protein</fullName>
    </recommendedName>
</protein>
<dbReference type="Pfam" id="PF08905">
    <property type="entry name" value="DUF1850"/>
    <property type="match status" value="1"/>
</dbReference>
<evidence type="ECO:0000313" key="2">
    <source>
        <dbReference type="EMBL" id="SFX54346.1"/>
    </source>
</evidence>
<dbReference type="Proteomes" id="UP000182350">
    <property type="component" value="Unassembled WGS sequence"/>
</dbReference>
<dbReference type="EMBL" id="FPJW01000007">
    <property type="protein sequence ID" value="SFX54346.1"/>
    <property type="molecule type" value="Genomic_DNA"/>
</dbReference>
<dbReference type="RefSeq" id="WP_072326331.1">
    <property type="nucleotide sequence ID" value="NZ_FPJW01000007.1"/>
</dbReference>
<keyword evidence="1" id="KW-0732">Signal</keyword>
<dbReference type="STRING" id="1122209.SAMN02745752_02013"/>
<name>A0A1K1XX92_9GAMM</name>
<sequence length="156" mass="17113">MKRATALVIFLCLSPFLSAGQAAYRLSVTPEGQPPGFFLPLQENESWCLVWNHSVAGFAVTDCFVLIEGQWLLASSHQPDFAAGLGHRQGYGELQSDGAGGYLISNIDEPIPGNRMVLRVGAMQVNHRLLHRDREVSLSEQFAGQRVIIHVGREGL</sequence>
<evidence type="ECO:0000256" key="1">
    <source>
        <dbReference type="SAM" id="SignalP"/>
    </source>
</evidence>
<organism evidence="2 3">
    <name type="scientific">Marinospirillum alkaliphilum DSM 21637</name>
    <dbReference type="NCBI Taxonomy" id="1122209"/>
    <lineage>
        <taxon>Bacteria</taxon>
        <taxon>Pseudomonadati</taxon>
        <taxon>Pseudomonadota</taxon>
        <taxon>Gammaproteobacteria</taxon>
        <taxon>Oceanospirillales</taxon>
        <taxon>Oceanospirillaceae</taxon>
        <taxon>Marinospirillum</taxon>
    </lineage>
</organism>
<proteinExistence type="predicted"/>
<gene>
    <name evidence="2" type="ORF">SAMN02745752_02013</name>
</gene>